<reference evidence="2 3" key="1">
    <citation type="submission" date="2021-08" db="EMBL/GenBank/DDBJ databases">
        <authorList>
            <person name="Peeters C."/>
        </authorList>
    </citation>
    <scope>NUCLEOTIDE SEQUENCE [LARGE SCALE GENOMIC DNA]</scope>
    <source>
        <strain evidence="2 3">LMG 23994</strain>
    </source>
</reference>
<protein>
    <submittedName>
        <fullName evidence="2">Uncharacterized protein</fullName>
    </submittedName>
</protein>
<keyword evidence="1" id="KW-1133">Transmembrane helix</keyword>
<evidence type="ECO:0000313" key="2">
    <source>
        <dbReference type="EMBL" id="CAG9165787.1"/>
    </source>
</evidence>
<keyword evidence="1" id="KW-0472">Membrane</keyword>
<gene>
    <name evidence="2" type="ORF">LMG23994_00816</name>
</gene>
<dbReference type="EMBL" id="CAJZAF010000003">
    <property type="protein sequence ID" value="CAG9165787.1"/>
    <property type="molecule type" value="Genomic_DNA"/>
</dbReference>
<keyword evidence="3" id="KW-1185">Reference proteome</keyword>
<organism evidence="2 3">
    <name type="scientific">Cupriavidus pinatubonensis</name>
    <dbReference type="NCBI Taxonomy" id="248026"/>
    <lineage>
        <taxon>Bacteria</taxon>
        <taxon>Pseudomonadati</taxon>
        <taxon>Pseudomonadota</taxon>
        <taxon>Betaproteobacteria</taxon>
        <taxon>Burkholderiales</taxon>
        <taxon>Burkholderiaceae</taxon>
        <taxon>Cupriavidus</taxon>
    </lineage>
</organism>
<sequence>MAVANSLIARLARVTRVEVDDMRAWVRSSDPNAVVPEMFANGRHAFALALLKVEQSRPVLFWGGLFALLAIPCLVLHSLLR</sequence>
<evidence type="ECO:0000256" key="1">
    <source>
        <dbReference type="SAM" id="Phobius"/>
    </source>
</evidence>
<evidence type="ECO:0000313" key="3">
    <source>
        <dbReference type="Proteomes" id="UP000701702"/>
    </source>
</evidence>
<comment type="caution">
    <text evidence="2">The sequence shown here is derived from an EMBL/GenBank/DDBJ whole genome shotgun (WGS) entry which is preliminary data.</text>
</comment>
<feature type="transmembrane region" description="Helical" evidence="1">
    <location>
        <begin position="59"/>
        <end position="80"/>
    </location>
</feature>
<accession>A0ABM8WEP0</accession>
<name>A0ABM8WEP0_9BURK</name>
<keyword evidence="1" id="KW-0812">Transmembrane</keyword>
<dbReference type="Proteomes" id="UP000701702">
    <property type="component" value="Unassembled WGS sequence"/>
</dbReference>
<proteinExistence type="predicted"/>